<feature type="transmembrane region" description="Helical" evidence="7">
    <location>
        <begin position="267"/>
        <end position="294"/>
    </location>
</feature>
<dbReference type="Pfam" id="PF02687">
    <property type="entry name" value="FtsX"/>
    <property type="match status" value="1"/>
</dbReference>
<comment type="caution">
    <text evidence="10">The sequence shown here is derived from an EMBL/GenBank/DDBJ whole genome shotgun (WGS) entry which is preliminary data.</text>
</comment>
<dbReference type="Proteomes" id="UP000809621">
    <property type="component" value="Unassembled WGS sequence"/>
</dbReference>
<feature type="transmembrane region" description="Helical" evidence="7">
    <location>
        <begin position="315"/>
        <end position="335"/>
    </location>
</feature>
<dbReference type="Pfam" id="PF12704">
    <property type="entry name" value="MacB_PCD"/>
    <property type="match status" value="1"/>
</dbReference>
<proteinExistence type="inferred from homology"/>
<keyword evidence="6 7" id="KW-0472">Membrane</keyword>
<sequence length="410" mass="45021">MLIKLAWRNLWRNKLRTGIVLGAMIFGLVGVTGTMGFMTGFSQNMIENAILWQTSHAQIHNVSYPDDPDVTHTLSRQDELEAMLNENNGVVHWSSRHIVNGMISSARSARGIKINGIVPEKEQRITPIHQSVIDGEWLDDQGRNPILVSSKTAERLSLRVGSKIVLTFTDVHGEVTGAAFRVRGLYKTPNTTFDDANVYVRKADLQSLSGADSDHEIAMITIDAQSSSMIVDELVQTLNAKSFSKEVLIRDWTEIQPMLKTMIESMAVFNVVFLLIFVAAMAFGIVNVLLMSVFERTQEFGVLMAVGMDKSKIRRLIVLESGLMGGVGALIGMVLSVGSNALLLKHGLDLSSFSDGLSAFGMDPVVFPKIGVNDYVTTFTTVILVSLLAGLYPARQILKQKPADAMAEKH</sequence>
<name>A0ABS2HHA0_9VIBR</name>
<evidence type="ECO:0000256" key="4">
    <source>
        <dbReference type="ARBA" id="ARBA00022692"/>
    </source>
</evidence>
<keyword evidence="4 7" id="KW-0812">Transmembrane</keyword>
<evidence type="ECO:0000256" key="5">
    <source>
        <dbReference type="ARBA" id="ARBA00022989"/>
    </source>
</evidence>
<gene>
    <name evidence="10" type="ORF">JQC93_03485</name>
</gene>
<dbReference type="InterPro" id="IPR025857">
    <property type="entry name" value="MacB_PCD"/>
</dbReference>
<evidence type="ECO:0000313" key="10">
    <source>
        <dbReference type="EMBL" id="MBM7035459.1"/>
    </source>
</evidence>
<organism evidence="10 11">
    <name type="scientific">Vibrio ulleungensis</name>
    <dbReference type="NCBI Taxonomy" id="2807619"/>
    <lineage>
        <taxon>Bacteria</taxon>
        <taxon>Pseudomonadati</taxon>
        <taxon>Pseudomonadota</taxon>
        <taxon>Gammaproteobacteria</taxon>
        <taxon>Vibrionales</taxon>
        <taxon>Vibrionaceae</taxon>
        <taxon>Vibrio</taxon>
    </lineage>
</organism>
<dbReference type="RefSeq" id="WP_205157058.1">
    <property type="nucleotide sequence ID" value="NZ_JAFEUM010000001.1"/>
</dbReference>
<feature type="transmembrane region" description="Helical" evidence="7">
    <location>
        <begin position="375"/>
        <end position="394"/>
    </location>
</feature>
<feature type="domain" description="ABC3 transporter permease C-terminal" evidence="8">
    <location>
        <begin position="272"/>
        <end position="402"/>
    </location>
</feature>
<evidence type="ECO:0000259" key="8">
    <source>
        <dbReference type="Pfam" id="PF02687"/>
    </source>
</evidence>
<dbReference type="InterPro" id="IPR003838">
    <property type="entry name" value="ABC3_permease_C"/>
</dbReference>
<comment type="similarity">
    <text evidence="2">Belongs to the ABC-4 integral membrane protein family. LolC/E subfamily.</text>
</comment>
<evidence type="ECO:0000256" key="3">
    <source>
        <dbReference type="ARBA" id="ARBA00022475"/>
    </source>
</evidence>
<evidence type="ECO:0000256" key="6">
    <source>
        <dbReference type="ARBA" id="ARBA00023136"/>
    </source>
</evidence>
<dbReference type="InterPro" id="IPR051447">
    <property type="entry name" value="Lipoprotein-release_system"/>
</dbReference>
<dbReference type="EMBL" id="JAFEUM010000001">
    <property type="protein sequence ID" value="MBM7035459.1"/>
    <property type="molecule type" value="Genomic_DNA"/>
</dbReference>
<keyword evidence="3" id="KW-1003">Cell membrane</keyword>
<protein>
    <submittedName>
        <fullName evidence="10">ABC transporter permease</fullName>
    </submittedName>
</protein>
<evidence type="ECO:0000313" key="11">
    <source>
        <dbReference type="Proteomes" id="UP000809621"/>
    </source>
</evidence>
<feature type="domain" description="MacB-like periplasmic core" evidence="9">
    <location>
        <begin position="17"/>
        <end position="233"/>
    </location>
</feature>
<keyword evidence="5 7" id="KW-1133">Transmembrane helix</keyword>
<dbReference type="PANTHER" id="PTHR30489">
    <property type="entry name" value="LIPOPROTEIN-RELEASING SYSTEM TRANSMEMBRANE PROTEIN LOLE"/>
    <property type="match status" value="1"/>
</dbReference>
<evidence type="ECO:0000256" key="2">
    <source>
        <dbReference type="ARBA" id="ARBA00005236"/>
    </source>
</evidence>
<evidence type="ECO:0000259" key="9">
    <source>
        <dbReference type="Pfam" id="PF12704"/>
    </source>
</evidence>
<comment type="subcellular location">
    <subcellularLocation>
        <location evidence="1">Cell membrane</location>
        <topology evidence="1">Multi-pass membrane protein</topology>
    </subcellularLocation>
</comment>
<evidence type="ECO:0000256" key="7">
    <source>
        <dbReference type="SAM" id="Phobius"/>
    </source>
</evidence>
<keyword evidence="11" id="KW-1185">Reference proteome</keyword>
<evidence type="ECO:0000256" key="1">
    <source>
        <dbReference type="ARBA" id="ARBA00004651"/>
    </source>
</evidence>
<feature type="transmembrane region" description="Helical" evidence="7">
    <location>
        <begin position="20"/>
        <end position="41"/>
    </location>
</feature>
<accession>A0ABS2HHA0</accession>
<dbReference type="PANTHER" id="PTHR30489:SF0">
    <property type="entry name" value="LIPOPROTEIN-RELEASING SYSTEM TRANSMEMBRANE PROTEIN LOLE"/>
    <property type="match status" value="1"/>
</dbReference>
<reference evidence="10 11" key="1">
    <citation type="submission" date="2021-02" db="EMBL/GenBank/DDBJ databases">
        <authorList>
            <person name="Park J.-S."/>
        </authorList>
    </citation>
    <scope>NUCLEOTIDE SEQUENCE [LARGE SCALE GENOMIC DNA]</scope>
    <source>
        <strain evidence="10 11">188UL20-2</strain>
    </source>
</reference>